<proteinExistence type="predicted"/>
<keyword evidence="3" id="KW-1185">Reference proteome</keyword>
<protein>
    <submittedName>
        <fullName evidence="2">Uncharacterized protein</fullName>
    </submittedName>
</protein>
<evidence type="ECO:0000313" key="3">
    <source>
        <dbReference type="Proteomes" id="UP000630923"/>
    </source>
</evidence>
<dbReference type="RefSeq" id="WP_191250740.1">
    <property type="nucleotide sequence ID" value="NZ_BNCI01000001.1"/>
</dbReference>
<dbReference type="EMBL" id="BNCI01000001">
    <property type="protein sequence ID" value="GHF18736.1"/>
    <property type="molecule type" value="Genomic_DNA"/>
</dbReference>
<reference evidence="2" key="2">
    <citation type="submission" date="2020-09" db="EMBL/GenBank/DDBJ databases">
        <authorList>
            <person name="Sun Q."/>
            <person name="Kim S."/>
        </authorList>
    </citation>
    <scope>NUCLEOTIDE SEQUENCE</scope>
    <source>
        <strain evidence="2">KCTC 42590</strain>
    </source>
</reference>
<sequence>MKLKLTLALIAGLAIPALPASAESVEDAEKQLMQACMNDDNNSSEGCKCVIDGLKRELKPESYSMFMEMFSVAMTGDVAEMMRFALSGKIPLDKMEAMGTELEAISKKLDKECDDVNMIYKADPT</sequence>
<reference evidence="2" key="1">
    <citation type="journal article" date="2014" name="Int. J. Syst. Evol. Microbiol.">
        <title>Complete genome sequence of Corynebacterium casei LMG S-19264T (=DSM 44701T), isolated from a smear-ripened cheese.</title>
        <authorList>
            <consortium name="US DOE Joint Genome Institute (JGI-PGF)"/>
            <person name="Walter F."/>
            <person name="Albersmeier A."/>
            <person name="Kalinowski J."/>
            <person name="Ruckert C."/>
        </authorList>
    </citation>
    <scope>NUCLEOTIDE SEQUENCE</scope>
    <source>
        <strain evidence="2">KCTC 42590</strain>
    </source>
</reference>
<feature type="chain" id="PRO_5036813482" evidence="1">
    <location>
        <begin position="23"/>
        <end position="125"/>
    </location>
</feature>
<feature type="signal peptide" evidence="1">
    <location>
        <begin position="1"/>
        <end position="22"/>
    </location>
</feature>
<name>A0A919APJ4_9PROT</name>
<gene>
    <name evidence="2" type="ORF">GCM10017044_11590</name>
</gene>
<organism evidence="2 3">
    <name type="scientific">Kordiimonas sediminis</name>
    <dbReference type="NCBI Taxonomy" id="1735581"/>
    <lineage>
        <taxon>Bacteria</taxon>
        <taxon>Pseudomonadati</taxon>
        <taxon>Pseudomonadota</taxon>
        <taxon>Alphaproteobacteria</taxon>
        <taxon>Kordiimonadales</taxon>
        <taxon>Kordiimonadaceae</taxon>
        <taxon>Kordiimonas</taxon>
    </lineage>
</organism>
<accession>A0A919APJ4</accession>
<dbReference type="Proteomes" id="UP000630923">
    <property type="component" value="Unassembled WGS sequence"/>
</dbReference>
<evidence type="ECO:0000256" key="1">
    <source>
        <dbReference type="SAM" id="SignalP"/>
    </source>
</evidence>
<dbReference type="AlphaFoldDB" id="A0A919APJ4"/>
<comment type="caution">
    <text evidence="2">The sequence shown here is derived from an EMBL/GenBank/DDBJ whole genome shotgun (WGS) entry which is preliminary data.</text>
</comment>
<keyword evidence="1" id="KW-0732">Signal</keyword>
<evidence type="ECO:0000313" key="2">
    <source>
        <dbReference type="EMBL" id="GHF18736.1"/>
    </source>
</evidence>